<evidence type="ECO:0000313" key="14">
    <source>
        <dbReference type="EMBL" id="KAK0534840.1"/>
    </source>
</evidence>
<accession>A0AAN6JLK6</accession>
<dbReference type="InterPro" id="IPR018935">
    <property type="entry name" value="RIO_kinase_CS"/>
</dbReference>
<dbReference type="PANTHER" id="PTHR45723">
    <property type="entry name" value="SERINE/THREONINE-PROTEIN KINASE RIO1"/>
    <property type="match status" value="1"/>
</dbReference>
<evidence type="ECO:0000256" key="11">
    <source>
        <dbReference type="ARBA" id="ARBA00048679"/>
    </source>
</evidence>
<evidence type="ECO:0000256" key="1">
    <source>
        <dbReference type="ARBA" id="ARBA00009196"/>
    </source>
</evidence>
<feature type="region of interest" description="Disordered" evidence="12">
    <location>
        <begin position="38"/>
        <end position="81"/>
    </location>
</feature>
<keyword evidence="3" id="KW-0723">Serine/threonine-protein kinase</keyword>
<dbReference type="Proteomes" id="UP001176521">
    <property type="component" value="Unassembled WGS sequence"/>
</dbReference>
<comment type="similarity">
    <text evidence="1">Belongs to the protein kinase superfamily. RIO-type Ser/Thr kinase family.</text>
</comment>
<dbReference type="InterPro" id="IPR011009">
    <property type="entry name" value="Kinase-like_dom_sf"/>
</dbReference>
<dbReference type="CDD" id="cd05147">
    <property type="entry name" value="RIO1_euk"/>
    <property type="match status" value="1"/>
</dbReference>
<keyword evidence="15" id="KW-1185">Reference proteome</keyword>
<feature type="compositionally biased region" description="Basic and acidic residues" evidence="12">
    <location>
        <begin position="686"/>
        <end position="705"/>
    </location>
</feature>
<proteinExistence type="inferred from homology"/>
<evidence type="ECO:0000256" key="9">
    <source>
        <dbReference type="ARBA" id="ARBA00022842"/>
    </source>
</evidence>
<protein>
    <recommendedName>
        <fullName evidence="2">non-specific serine/threonine protein kinase</fullName>
        <ecNumber evidence="2">2.7.11.1</ecNumber>
    </recommendedName>
</protein>
<dbReference type="GO" id="GO:0004674">
    <property type="term" value="F:protein serine/threonine kinase activity"/>
    <property type="evidence" value="ECO:0007669"/>
    <property type="project" value="UniProtKB-KW"/>
</dbReference>
<dbReference type="GO" id="GO:0046872">
    <property type="term" value="F:metal ion binding"/>
    <property type="evidence" value="ECO:0007669"/>
    <property type="project" value="UniProtKB-KW"/>
</dbReference>
<dbReference type="InterPro" id="IPR051272">
    <property type="entry name" value="RIO-type_Ser/Thr_kinase"/>
</dbReference>
<dbReference type="Gene3D" id="1.10.510.10">
    <property type="entry name" value="Transferase(Phosphotransferase) domain 1"/>
    <property type="match status" value="1"/>
</dbReference>
<evidence type="ECO:0000256" key="7">
    <source>
        <dbReference type="ARBA" id="ARBA00022777"/>
    </source>
</evidence>
<feature type="compositionally biased region" description="Acidic residues" evidence="12">
    <location>
        <begin position="646"/>
        <end position="674"/>
    </location>
</feature>
<dbReference type="EC" id="2.7.11.1" evidence="2"/>
<dbReference type="InterPro" id="IPR000687">
    <property type="entry name" value="RIO_kinase"/>
</dbReference>
<evidence type="ECO:0000256" key="4">
    <source>
        <dbReference type="ARBA" id="ARBA00022679"/>
    </source>
</evidence>
<keyword evidence="4 14" id="KW-0808">Transferase</keyword>
<keyword evidence="7 14" id="KW-0418">Kinase</keyword>
<dbReference type="AlphaFoldDB" id="A0AAN6JLK6"/>
<organism evidence="14 15">
    <name type="scientific">Tilletia horrida</name>
    <dbReference type="NCBI Taxonomy" id="155126"/>
    <lineage>
        <taxon>Eukaryota</taxon>
        <taxon>Fungi</taxon>
        <taxon>Dikarya</taxon>
        <taxon>Basidiomycota</taxon>
        <taxon>Ustilaginomycotina</taxon>
        <taxon>Exobasidiomycetes</taxon>
        <taxon>Tilletiales</taxon>
        <taxon>Tilletiaceae</taxon>
        <taxon>Tilletia</taxon>
    </lineage>
</organism>
<dbReference type="Gene3D" id="3.30.200.20">
    <property type="entry name" value="Phosphorylase Kinase, domain 1"/>
    <property type="match status" value="1"/>
</dbReference>
<gene>
    <name evidence="14" type="primary">rio1</name>
    <name evidence="14" type="ORF">OC842_002510</name>
</gene>
<dbReference type="SUPFAM" id="SSF56112">
    <property type="entry name" value="Protein kinase-like (PK-like)"/>
    <property type="match status" value="1"/>
</dbReference>
<dbReference type="GO" id="GO:0005524">
    <property type="term" value="F:ATP binding"/>
    <property type="evidence" value="ECO:0007669"/>
    <property type="project" value="UniProtKB-KW"/>
</dbReference>
<keyword evidence="6" id="KW-0547">Nucleotide-binding</keyword>
<evidence type="ECO:0000256" key="12">
    <source>
        <dbReference type="SAM" id="MobiDB-lite"/>
    </source>
</evidence>
<keyword evidence="8" id="KW-0067">ATP-binding</keyword>
<evidence type="ECO:0000256" key="8">
    <source>
        <dbReference type="ARBA" id="ARBA00022840"/>
    </source>
</evidence>
<evidence type="ECO:0000256" key="10">
    <source>
        <dbReference type="ARBA" id="ARBA00047899"/>
    </source>
</evidence>
<dbReference type="Pfam" id="PF01163">
    <property type="entry name" value="RIO1"/>
    <property type="match status" value="1"/>
</dbReference>
<reference evidence="14" key="1">
    <citation type="journal article" date="2023" name="PhytoFront">
        <title>Draft Genome Resources of Seven Strains of Tilletia horrida, Causal Agent of Kernel Smut of Rice.</title>
        <authorList>
            <person name="Khanal S."/>
            <person name="Antony Babu S."/>
            <person name="Zhou X.G."/>
        </authorList>
    </citation>
    <scope>NUCLEOTIDE SEQUENCE</scope>
    <source>
        <strain evidence="14">TX3</strain>
    </source>
</reference>
<keyword evidence="5" id="KW-0479">Metal-binding</keyword>
<dbReference type="EMBL" id="JAPDMQ010000108">
    <property type="protein sequence ID" value="KAK0534840.1"/>
    <property type="molecule type" value="Genomic_DNA"/>
</dbReference>
<evidence type="ECO:0000256" key="2">
    <source>
        <dbReference type="ARBA" id="ARBA00012513"/>
    </source>
</evidence>
<evidence type="ECO:0000313" key="15">
    <source>
        <dbReference type="Proteomes" id="UP001176521"/>
    </source>
</evidence>
<keyword evidence="9" id="KW-0460">Magnesium</keyword>
<evidence type="ECO:0000256" key="3">
    <source>
        <dbReference type="ARBA" id="ARBA00022527"/>
    </source>
</evidence>
<feature type="compositionally biased region" description="Gly residues" evidence="12">
    <location>
        <begin position="178"/>
        <end position="190"/>
    </location>
</feature>
<comment type="catalytic activity">
    <reaction evidence="10">
        <text>L-threonyl-[protein] + ATP = O-phospho-L-threonyl-[protein] + ADP + H(+)</text>
        <dbReference type="Rhea" id="RHEA:46608"/>
        <dbReference type="Rhea" id="RHEA-COMP:11060"/>
        <dbReference type="Rhea" id="RHEA-COMP:11605"/>
        <dbReference type="ChEBI" id="CHEBI:15378"/>
        <dbReference type="ChEBI" id="CHEBI:30013"/>
        <dbReference type="ChEBI" id="CHEBI:30616"/>
        <dbReference type="ChEBI" id="CHEBI:61977"/>
        <dbReference type="ChEBI" id="CHEBI:456216"/>
        <dbReference type="EC" id="2.7.11.1"/>
    </reaction>
</comment>
<feature type="region of interest" description="Disordered" evidence="12">
    <location>
        <begin position="622"/>
        <end position="727"/>
    </location>
</feature>
<feature type="compositionally biased region" description="Acidic residues" evidence="12">
    <location>
        <begin position="53"/>
        <end position="77"/>
    </location>
</feature>
<comment type="catalytic activity">
    <reaction evidence="11">
        <text>L-seryl-[protein] + ATP = O-phospho-L-seryl-[protein] + ADP + H(+)</text>
        <dbReference type="Rhea" id="RHEA:17989"/>
        <dbReference type="Rhea" id="RHEA-COMP:9863"/>
        <dbReference type="Rhea" id="RHEA-COMP:11604"/>
        <dbReference type="ChEBI" id="CHEBI:15378"/>
        <dbReference type="ChEBI" id="CHEBI:29999"/>
        <dbReference type="ChEBI" id="CHEBI:30616"/>
        <dbReference type="ChEBI" id="CHEBI:83421"/>
        <dbReference type="ChEBI" id="CHEBI:456216"/>
        <dbReference type="EC" id="2.7.11.1"/>
    </reaction>
</comment>
<evidence type="ECO:0000256" key="5">
    <source>
        <dbReference type="ARBA" id="ARBA00022723"/>
    </source>
</evidence>
<feature type="compositionally biased region" description="Basic residues" evidence="12">
    <location>
        <begin position="706"/>
        <end position="727"/>
    </location>
</feature>
<comment type="caution">
    <text evidence="14">The sequence shown here is derived from an EMBL/GenBank/DDBJ whole genome shotgun (WGS) entry which is preliminary data.</text>
</comment>
<name>A0AAN6JLK6_9BASI</name>
<feature type="domain" description="RIO kinase" evidence="13">
    <location>
        <begin position="251"/>
        <end position="532"/>
    </location>
</feature>
<dbReference type="PROSITE" id="PS01245">
    <property type="entry name" value="RIO1"/>
    <property type="match status" value="1"/>
</dbReference>
<evidence type="ECO:0000259" key="13">
    <source>
        <dbReference type="SMART" id="SM00090"/>
    </source>
</evidence>
<evidence type="ECO:0000256" key="6">
    <source>
        <dbReference type="ARBA" id="ARBA00022741"/>
    </source>
</evidence>
<sequence>MDQFDDAPDDQTLDQLAQPSVDSAARAAGADAALAAAAKTARIDDDDQKQAEYEDEDDFDDEDYDFYDDEEERESDLESIGRVEDADWELARGDFTKQFNRSRQLAAAISQQQQGNASASGAAGAPGSASSSAANGASSIAAAAGADGPVVALPAFNRSTAAARKKAAAGLAASHGNAGSGGGGGTGAGSGAAAAASNKMEAQLAALSSTFSSRIRISDSYDPSLAIGGSLNTGNVPRKTADSADALRVKDKADRATTQQVLDPRTLVILFKMLQRNLIEQVNGCVSTGKEANVYHASVPPPASQAPPASSAVSSHITHTPEQIQAQREHAHKHGYALKIYKTSILVFKDRDRYVSGEFRFRHGYSRHNPRKMVRLWAEKEARNLKRLVSAGLRAPNLVDIRDHVLVMDFLGREDGWPSPRLKDAKERIESEAEASGKGVEARWEELYLEMVADMRTMYQKCRLVHADLSEYNILYHEGHLWIIDVSQSVEHDHPRSFDFLRADIQHVNDFFQKQGGVRVIGLRAMFEYIIRPEEVSLEQVREDESVIVRDEGADANGEEDATFSAAAAAAAAQEDEANAVFARAYIPRTLDEVYDPERDVEILKKPGGAKELLYASVTGMDQVSQRQQKKGGSGANGEDTIAEERDGEEGDNQEDSEEDEGDEDEDSDEENSGEDGKVKVPRGHRHEDRDAKKERKKEVKEAARERRKTKMPKKEKKARMKKSQAR</sequence>
<dbReference type="SMART" id="SM00090">
    <property type="entry name" value="RIO"/>
    <property type="match status" value="1"/>
</dbReference>
<feature type="region of interest" description="Disordered" evidence="12">
    <location>
        <begin position="173"/>
        <end position="192"/>
    </location>
</feature>
<dbReference type="InterPro" id="IPR018934">
    <property type="entry name" value="RIO_dom"/>
</dbReference>